<name>A0A3D8IQI8_9HELI</name>
<dbReference type="InterPro" id="IPR002718">
    <property type="entry name" value="OMP_Helicobacter"/>
</dbReference>
<keyword evidence="3" id="KW-1185">Reference proteome</keyword>
<sequence length="270" mass="31006">MNIRQFLHTHLFSLFIYFFPIFITANEYGAIKGGEDIQWYDDDPNRIYVPTPRKYDPSNHILNTTINNGIIDHNVNNATQNRSKKITTKDKVITEKMLRNRALYNQQKTGVLLGASFTFAPLMERFIDGGFRGGKVKLGYQHFKEKNRFLGERFYAEYSYQFNFILNEYFDSHNLLVYSDGLIDIPFSSSKPNTAFGLSYGVCLGMNASNLYKPVFVLGSQFGINLSFAAKHRVEITSSMLFDPFNQELLLSYALTLINVTVSVGYSYIF</sequence>
<evidence type="ECO:0000313" key="2">
    <source>
        <dbReference type="EMBL" id="RDU67557.1"/>
    </source>
</evidence>
<dbReference type="AlphaFoldDB" id="A0A3D8IQI8"/>
<dbReference type="RefSeq" id="WP_115542084.1">
    <property type="nucleotide sequence ID" value="NZ_NXLQ01000001.1"/>
</dbReference>
<dbReference type="OrthoDB" id="5324854at2"/>
<dbReference type="EMBL" id="NXLQ01000001">
    <property type="protein sequence ID" value="RDU67557.1"/>
    <property type="molecule type" value="Genomic_DNA"/>
</dbReference>
<feature type="transmembrane region" description="Helical" evidence="1">
    <location>
        <begin position="6"/>
        <end position="25"/>
    </location>
</feature>
<accession>A0A3D8IQI8</accession>
<keyword evidence="1" id="KW-1133">Transmembrane helix</keyword>
<comment type="caution">
    <text evidence="2">The sequence shown here is derived from an EMBL/GenBank/DDBJ whole genome shotgun (WGS) entry which is preliminary data.</text>
</comment>
<keyword evidence="1" id="KW-0812">Transmembrane</keyword>
<organism evidence="2 3">
    <name type="scientific">Helicobacter didelphidarum</name>
    <dbReference type="NCBI Taxonomy" id="2040648"/>
    <lineage>
        <taxon>Bacteria</taxon>
        <taxon>Pseudomonadati</taxon>
        <taxon>Campylobacterota</taxon>
        <taxon>Epsilonproteobacteria</taxon>
        <taxon>Campylobacterales</taxon>
        <taxon>Helicobacteraceae</taxon>
        <taxon>Helicobacter</taxon>
    </lineage>
</organism>
<evidence type="ECO:0000313" key="3">
    <source>
        <dbReference type="Proteomes" id="UP000256379"/>
    </source>
</evidence>
<proteinExistence type="predicted"/>
<evidence type="ECO:0000256" key="1">
    <source>
        <dbReference type="SAM" id="Phobius"/>
    </source>
</evidence>
<evidence type="ECO:0008006" key="4">
    <source>
        <dbReference type="Google" id="ProtNLM"/>
    </source>
</evidence>
<reference evidence="2 3" key="1">
    <citation type="submission" date="2018-04" db="EMBL/GenBank/DDBJ databases">
        <title>Novel Campyloabacter and Helicobacter Species and Strains.</title>
        <authorList>
            <person name="Mannion A.J."/>
            <person name="Shen Z."/>
            <person name="Fox J.G."/>
        </authorList>
    </citation>
    <scope>NUCLEOTIDE SEQUENCE [LARGE SCALE GENOMIC DNA]</scope>
    <source>
        <strain evidence="2 3">MIT 17-337</strain>
    </source>
</reference>
<protein>
    <recommendedName>
        <fullName evidence="4">Outer membrane beta-barrel protein</fullName>
    </recommendedName>
</protein>
<keyword evidence="1" id="KW-0472">Membrane</keyword>
<gene>
    <name evidence="2" type="ORF">CQA53_00635</name>
</gene>
<dbReference type="Proteomes" id="UP000256379">
    <property type="component" value="Unassembled WGS sequence"/>
</dbReference>
<dbReference type="Pfam" id="PF01856">
    <property type="entry name" value="HP_OMP"/>
    <property type="match status" value="1"/>
</dbReference>